<feature type="active site" evidence="4">
    <location>
        <position position="261"/>
    </location>
</feature>
<dbReference type="GO" id="GO:0004029">
    <property type="term" value="F:aldehyde dehydrogenase (NAD+) activity"/>
    <property type="evidence" value="ECO:0007669"/>
    <property type="project" value="UniProtKB-ARBA"/>
</dbReference>
<evidence type="ECO:0000256" key="1">
    <source>
        <dbReference type="ARBA" id="ARBA00009986"/>
    </source>
</evidence>
<sequence>MISVFKKAFSHSIKPTQTKLLINGKLVNSLSGKTFETINPSTGQVICSVQEAGVEDTHLAIAAARKAFDEGPWRKESASTRCKVLLAIADKIEKHKDELATLETLDNGKPLFFSHFDVQFAIDAFRYYAGWTDKIHGQTIPISGPYLCYTREEPVGVCGQIVPWNFPLLMAAFKIAPALACGNTTILKPAELTPLTALRLGELIHEVGIPDGVLNVVSGYGDVAGDALVRSRDVDKIAFTGSTNVGKQILMNGGIKRVTLELGGKNPHIVMQDADLDLAVGLTHFSAFLNSGQVCMAGSRTFVHEAIYDAFVEKAVAAAKAKKTGDPFEQGVENGPQISQKQTDKIMGYIESGVKEGARLLTGGKRMDRPGYFIEPTVFADVTDDMLIAKEEIFGPVMNIIKFKTIDEVIRRANATQYGLVSGVVTKDLDTAIKVSNGVQAGLVFVNTWMAQNSATPFGGYKNSGFGRELGEISLKNYLETKTVIIKRPGLSLP</sequence>
<dbReference type="Pfam" id="PF00171">
    <property type="entry name" value="Aldedh"/>
    <property type="match status" value="1"/>
</dbReference>
<dbReference type="PROSITE" id="PS00070">
    <property type="entry name" value="ALDEHYDE_DEHYDR_CYS"/>
    <property type="match status" value="1"/>
</dbReference>
<dbReference type="FunFam" id="3.40.605.10:FF:000026">
    <property type="entry name" value="Aldehyde dehydrogenase, putative"/>
    <property type="match status" value="1"/>
</dbReference>
<dbReference type="AlphaFoldDB" id="A0A8J8NP67"/>
<keyword evidence="3" id="KW-0520">NAD</keyword>
<keyword evidence="2 5" id="KW-0560">Oxidoreductase</keyword>
<dbReference type="GO" id="GO:0019752">
    <property type="term" value="P:carboxylic acid metabolic process"/>
    <property type="evidence" value="ECO:0007669"/>
    <property type="project" value="UniProtKB-ARBA"/>
</dbReference>
<name>A0A8J8NP67_HALGN</name>
<accession>A0A8J8NP67</accession>
<dbReference type="FunFam" id="3.40.309.10:FF:000001">
    <property type="entry name" value="Mitochondrial aldehyde dehydrogenase 2"/>
    <property type="match status" value="1"/>
</dbReference>
<dbReference type="Gene3D" id="3.40.309.10">
    <property type="entry name" value="Aldehyde Dehydrogenase, Chain A, domain 2"/>
    <property type="match status" value="1"/>
</dbReference>
<dbReference type="CDD" id="cd07091">
    <property type="entry name" value="ALDH_F1-2_Ald2-like"/>
    <property type="match status" value="1"/>
</dbReference>
<reference evidence="7" key="1">
    <citation type="submission" date="2019-06" db="EMBL/GenBank/DDBJ databases">
        <authorList>
            <person name="Zheng W."/>
        </authorList>
    </citation>
    <scope>NUCLEOTIDE SEQUENCE</scope>
    <source>
        <strain evidence="7">QDHG01</strain>
    </source>
</reference>
<dbReference type="InterPro" id="IPR015590">
    <property type="entry name" value="Aldehyde_DH_dom"/>
</dbReference>
<evidence type="ECO:0000313" key="7">
    <source>
        <dbReference type="EMBL" id="TNV79312.1"/>
    </source>
</evidence>
<comment type="similarity">
    <text evidence="1 5">Belongs to the aldehyde dehydrogenase family.</text>
</comment>
<feature type="domain" description="Aldehyde dehydrogenase" evidence="6">
    <location>
        <begin position="31"/>
        <end position="484"/>
    </location>
</feature>
<dbReference type="InterPro" id="IPR016163">
    <property type="entry name" value="Ald_DH_C"/>
</dbReference>
<gene>
    <name evidence="7" type="ORF">FGO68_gene12150</name>
</gene>
<dbReference type="Proteomes" id="UP000785679">
    <property type="component" value="Unassembled WGS sequence"/>
</dbReference>
<dbReference type="EMBL" id="RRYP01009086">
    <property type="protein sequence ID" value="TNV79312.1"/>
    <property type="molecule type" value="Genomic_DNA"/>
</dbReference>
<dbReference type="SUPFAM" id="SSF53720">
    <property type="entry name" value="ALDH-like"/>
    <property type="match status" value="1"/>
</dbReference>
<evidence type="ECO:0000313" key="8">
    <source>
        <dbReference type="Proteomes" id="UP000785679"/>
    </source>
</evidence>
<dbReference type="FunFam" id="3.40.605.10:FF:000011">
    <property type="entry name" value="ALD5p Mitochondrial aldehyde dehydrogenase"/>
    <property type="match status" value="1"/>
</dbReference>
<dbReference type="InterPro" id="IPR016160">
    <property type="entry name" value="Ald_DH_CS_CYS"/>
</dbReference>
<dbReference type="InterPro" id="IPR016162">
    <property type="entry name" value="Ald_DH_N"/>
</dbReference>
<dbReference type="PROSITE" id="PS00687">
    <property type="entry name" value="ALDEHYDE_DEHYDR_GLU"/>
    <property type="match status" value="1"/>
</dbReference>
<evidence type="ECO:0000259" key="6">
    <source>
        <dbReference type="Pfam" id="PF00171"/>
    </source>
</evidence>
<dbReference type="Gene3D" id="3.40.605.10">
    <property type="entry name" value="Aldehyde Dehydrogenase, Chain A, domain 1"/>
    <property type="match status" value="1"/>
</dbReference>
<proteinExistence type="inferred from homology"/>
<evidence type="ECO:0000256" key="2">
    <source>
        <dbReference type="ARBA" id="ARBA00023002"/>
    </source>
</evidence>
<dbReference type="InterPro" id="IPR016161">
    <property type="entry name" value="Ald_DH/histidinol_DH"/>
</dbReference>
<protein>
    <recommendedName>
        <fullName evidence="6">Aldehyde dehydrogenase domain-containing protein</fullName>
    </recommendedName>
</protein>
<dbReference type="PANTHER" id="PTHR11699">
    <property type="entry name" value="ALDEHYDE DEHYDROGENASE-RELATED"/>
    <property type="match status" value="1"/>
</dbReference>
<dbReference type="GO" id="GO:0005739">
    <property type="term" value="C:mitochondrion"/>
    <property type="evidence" value="ECO:0007669"/>
    <property type="project" value="UniProtKB-ARBA"/>
</dbReference>
<evidence type="ECO:0000256" key="3">
    <source>
        <dbReference type="ARBA" id="ARBA00023027"/>
    </source>
</evidence>
<organism evidence="7 8">
    <name type="scientific">Halteria grandinella</name>
    <dbReference type="NCBI Taxonomy" id="5974"/>
    <lineage>
        <taxon>Eukaryota</taxon>
        <taxon>Sar</taxon>
        <taxon>Alveolata</taxon>
        <taxon>Ciliophora</taxon>
        <taxon>Intramacronucleata</taxon>
        <taxon>Spirotrichea</taxon>
        <taxon>Stichotrichia</taxon>
        <taxon>Sporadotrichida</taxon>
        <taxon>Halteriidae</taxon>
        <taxon>Halteria</taxon>
    </lineage>
</organism>
<comment type="caution">
    <text evidence="7">The sequence shown here is derived from an EMBL/GenBank/DDBJ whole genome shotgun (WGS) entry which is preliminary data.</text>
</comment>
<evidence type="ECO:0000256" key="4">
    <source>
        <dbReference type="PROSITE-ProRule" id="PRU10007"/>
    </source>
</evidence>
<evidence type="ECO:0000256" key="5">
    <source>
        <dbReference type="RuleBase" id="RU003345"/>
    </source>
</evidence>
<keyword evidence="8" id="KW-1185">Reference proteome</keyword>
<dbReference type="InterPro" id="IPR029510">
    <property type="entry name" value="Ald_DH_CS_GLU"/>
</dbReference>
<dbReference type="OrthoDB" id="423271at2759"/>